<reference evidence="6" key="1">
    <citation type="submission" date="2020-05" db="EMBL/GenBank/DDBJ databases">
        <title>Mycena genomes resolve the evolution of fungal bioluminescence.</title>
        <authorList>
            <person name="Tsai I.J."/>
        </authorList>
    </citation>
    <scope>NUCLEOTIDE SEQUENCE</scope>
    <source>
        <strain evidence="6">160909Yilan</strain>
    </source>
</reference>
<dbReference type="InterPro" id="IPR002893">
    <property type="entry name" value="Znf_MYND"/>
</dbReference>
<keyword evidence="3" id="KW-0862">Zinc</keyword>
<evidence type="ECO:0000256" key="2">
    <source>
        <dbReference type="ARBA" id="ARBA00022771"/>
    </source>
</evidence>
<dbReference type="SUPFAM" id="SSF144232">
    <property type="entry name" value="HIT/MYND zinc finger-like"/>
    <property type="match status" value="1"/>
</dbReference>
<dbReference type="EMBL" id="JACAZH010000014">
    <property type="protein sequence ID" value="KAF7351140.1"/>
    <property type="molecule type" value="Genomic_DNA"/>
</dbReference>
<evidence type="ECO:0000256" key="4">
    <source>
        <dbReference type="PROSITE-ProRule" id="PRU00134"/>
    </source>
</evidence>
<dbReference type="OrthoDB" id="432970at2759"/>
<keyword evidence="1" id="KW-0479">Metal-binding</keyword>
<evidence type="ECO:0000256" key="3">
    <source>
        <dbReference type="ARBA" id="ARBA00022833"/>
    </source>
</evidence>
<dbReference type="Pfam" id="PF20179">
    <property type="entry name" value="MSS51_C"/>
    <property type="match status" value="1"/>
</dbReference>
<dbReference type="Gene3D" id="6.10.140.2220">
    <property type="match status" value="1"/>
</dbReference>
<dbReference type="PROSITE" id="PS01360">
    <property type="entry name" value="ZF_MYND_1"/>
    <property type="match status" value="1"/>
</dbReference>
<keyword evidence="7" id="KW-1185">Reference proteome</keyword>
<sequence>MILSASAAEREVPPKVYVPLTTTQIKLLICAYCFQTSKSLQKCSGCRRVAYCGAQCQNMDWKLVHKRQCPSLQQCNAQDSALGLTTLQLQRYIVYSQMKVETFPALNSMYINHEITCVACYRTEFQWSPSITFDSCPSCKLVHWCPDHAKSDSKSTWHTPEDCAELKNLFSAERVLIDYALARKSARKIIIHSEPRRSHIPFIQLTGWKDYLRRIHPTLGELLKPMTDEIGGSHPNRATARDALQRVVLEGTSFVATVMYGLEVAFPDVAQRGNLTIHFVGAASYEIDGLGLMEELLHHLPKLKLLKLHYVGPEISPNAILDYTDPTRNWACPHCQAKGRKRFNVLSTLPYHDYILQSSSAAKPDLVVGLNTGFSEVDVGPWTKSVKAILRLGVPALFTAYQKEEALMERKMLQRIGGVEFVLPAEENKWRGTIPNVNNMQKLVTGKSLGLSHKNQFLYIVKGVQ</sequence>
<organism evidence="6 7">
    <name type="scientific">Mycena sanguinolenta</name>
    <dbReference type="NCBI Taxonomy" id="230812"/>
    <lineage>
        <taxon>Eukaryota</taxon>
        <taxon>Fungi</taxon>
        <taxon>Dikarya</taxon>
        <taxon>Basidiomycota</taxon>
        <taxon>Agaricomycotina</taxon>
        <taxon>Agaricomycetes</taxon>
        <taxon>Agaricomycetidae</taxon>
        <taxon>Agaricales</taxon>
        <taxon>Marasmiineae</taxon>
        <taxon>Mycenaceae</taxon>
        <taxon>Mycena</taxon>
    </lineage>
</organism>
<dbReference type="GO" id="GO:0008270">
    <property type="term" value="F:zinc ion binding"/>
    <property type="evidence" value="ECO:0007669"/>
    <property type="project" value="UniProtKB-KW"/>
</dbReference>
<dbReference type="PANTHER" id="PTHR28069">
    <property type="entry name" value="GH20023P"/>
    <property type="match status" value="1"/>
</dbReference>
<dbReference type="InterPro" id="IPR046824">
    <property type="entry name" value="Mss51-like_C"/>
</dbReference>
<dbReference type="Proteomes" id="UP000623467">
    <property type="component" value="Unassembled WGS sequence"/>
</dbReference>
<name>A0A8H6Y3P6_9AGAR</name>
<protein>
    <submittedName>
        <fullName evidence="6">MYND-type domain-containing protein</fullName>
    </submittedName>
</protein>
<feature type="domain" description="MYND-type" evidence="5">
    <location>
        <begin position="30"/>
        <end position="69"/>
    </location>
</feature>
<dbReference type="AlphaFoldDB" id="A0A8H6Y3P6"/>
<comment type="caution">
    <text evidence="6">The sequence shown here is derived from an EMBL/GenBank/DDBJ whole genome shotgun (WGS) entry which is preliminary data.</text>
</comment>
<dbReference type="PANTHER" id="PTHR28069:SF2">
    <property type="entry name" value="GH20023P"/>
    <property type="match status" value="1"/>
</dbReference>
<keyword evidence="2 4" id="KW-0863">Zinc-finger</keyword>
<evidence type="ECO:0000313" key="7">
    <source>
        <dbReference type="Proteomes" id="UP000623467"/>
    </source>
</evidence>
<accession>A0A8H6Y3P6</accession>
<gene>
    <name evidence="6" type="ORF">MSAN_01676500</name>
</gene>
<evidence type="ECO:0000256" key="1">
    <source>
        <dbReference type="ARBA" id="ARBA00022723"/>
    </source>
</evidence>
<dbReference type="Pfam" id="PF01753">
    <property type="entry name" value="zf-MYND"/>
    <property type="match status" value="1"/>
</dbReference>
<proteinExistence type="predicted"/>
<evidence type="ECO:0000313" key="6">
    <source>
        <dbReference type="EMBL" id="KAF7351140.1"/>
    </source>
</evidence>
<evidence type="ECO:0000259" key="5">
    <source>
        <dbReference type="PROSITE" id="PS50865"/>
    </source>
</evidence>
<dbReference type="PROSITE" id="PS50865">
    <property type="entry name" value="ZF_MYND_2"/>
    <property type="match status" value="1"/>
</dbReference>